<name>X0SWK3_9ZZZZ</name>
<dbReference type="EMBL" id="BARS01008485">
    <property type="protein sequence ID" value="GAF79491.1"/>
    <property type="molecule type" value="Genomic_DNA"/>
</dbReference>
<dbReference type="NCBIfam" id="TIGR00125">
    <property type="entry name" value="cyt_tran_rel"/>
    <property type="match status" value="1"/>
</dbReference>
<evidence type="ECO:0000259" key="3">
    <source>
        <dbReference type="Pfam" id="PF01467"/>
    </source>
</evidence>
<dbReference type="Gene3D" id="3.40.50.620">
    <property type="entry name" value="HUPs"/>
    <property type="match status" value="1"/>
</dbReference>
<organism evidence="4">
    <name type="scientific">marine sediment metagenome</name>
    <dbReference type="NCBI Taxonomy" id="412755"/>
    <lineage>
        <taxon>unclassified sequences</taxon>
        <taxon>metagenomes</taxon>
        <taxon>ecological metagenomes</taxon>
    </lineage>
</organism>
<dbReference type="SUPFAM" id="SSF52374">
    <property type="entry name" value="Nucleotidylyl transferase"/>
    <property type="match status" value="1"/>
</dbReference>
<dbReference type="PANTHER" id="PTHR43793:SF1">
    <property type="entry name" value="FAD SYNTHASE"/>
    <property type="match status" value="1"/>
</dbReference>
<dbReference type="AlphaFoldDB" id="X0SWK3"/>
<protein>
    <recommendedName>
        <fullName evidence="3">Cytidyltransferase-like domain-containing protein</fullName>
    </recommendedName>
</protein>
<sequence>MIIGWTTGAFDLFHIGHLNILRSAKALCDRLMVGVSTDELVFQYKKKHPIIPFAERIDIVRSVDYVDCAIRREIMNKYEEWKRLKFDVTFVGDDWYQDKKWKKWETKLLKLNVKIAYLPYTPNQSTTKIIKTMIEYGG</sequence>
<dbReference type="InterPro" id="IPR014729">
    <property type="entry name" value="Rossmann-like_a/b/a_fold"/>
</dbReference>
<keyword evidence="1" id="KW-0808">Transferase</keyword>
<dbReference type="InterPro" id="IPR004821">
    <property type="entry name" value="Cyt_trans-like"/>
</dbReference>
<evidence type="ECO:0000256" key="2">
    <source>
        <dbReference type="ARBA" id="ARBA00022695"/>
    </source>
</evidence>
<reference evidence="4" key="1">
    <citation type="journal article" date="2014" name="Front. Microbiol.">
        <title>High frequency of phylogenetically diverse reductive dehalogenase-homologous genes in deep subseafloor sedimentary metagenomes.</title>
        <authorList>
            <person name="Kawai M."/>
            <person name="Futagami T."/>
            <person name="Toyoda A."/>
            <person name="Takaki Y."/>
            <person name="Nishi S."/>
            <person name="Hori S."/>
            <person name="Arai W."/>
            <person name="Tsubouchi T."/>
            <person name="Morono Y."/>
            <person name="Uchiyama I."/>
            <person name="Ito T."/>
            <person name="Fujiyama A."/>
            <person name="Inagaki F."/>
            <person name="Takami H."/>
        </authorList>
    </citation>
    <scope>NUCLEOTIDE SEQUENCE</scope>
    <source>
        <strain evidence="4">Expedition CK06-06</strain>
    </source>
</reference>
<proteinExistence type="predicted"/>
<gene>
    <name evidence="4" type="ORF">S01H1_16170</name>
</gene>
<evidence type="ECO:0000313" key="4">
    <source>
        <dbReference type="EMBL" id="GAF79491.1"/>
    </source>
</evidence>
<dbReference type="InterPro" id="IPR050385">
    <property type="entry name" value="Archaeal_FAD_synthase"/>
</dbReference>
<feature type="domain" description="Cytidyltransferase-like" evidence="3">
    <location>
        <begin position="6"/>
        <end position="131"/>
    </location>
</feature>
<dbReference type="GO" id="GO:0016779">
    <property type="term" value="F:nucleotidyltransferase activity"/>
    <property type="evidence" value="ECO:0007669"/>
    <property type="project" value="UniProtKB-KW"/>
</dbReference>
<evidence type="ECO:0000256" key="1">
    <source>
        <dbReference type="ARBA" id="ARBA00022679"/>
    </source>
</evidence>
<dbReference type="PANTHER" id="PTHR43793">
    <property type="entry name" value="FAD SYNTHASE"/>
    <property type="match status" value="1"/>
</dbReference>
<keyword evidence="2" id="KW-0548">Nucleotidyltransferase</keyword>
<dbReference type="Pfam" id="PF01467">
    <property type="entry name" value="CTP_transf_like"/>
    <property type="match status" value="1"/>
</dbReference>
<accession>X0SWK3</accession>
<comment type="caution">
    <text evidence="4">The sequence shown here is derived from an EMBL/GenBank/DDBJ whole genome shotgun (WGS) entry which is preliminary data.</text>
</comment>